<dbReference type="PANTHER" id="PTHR34580">
    <property type="match status" value="1"/>
</dbReference>
<evidence type="ECO:0000259" key="1">
    <source>
        <dbReference type="Pfam" id="PF08279"/>
    </source>
</evidence>
<dbReference type="InterPro" id="IPR026881">
    <property type="entry name" value="WYL_dom"/>
</dbReference>
<dbReference type="Gene3D" id="1.10.10.10">
    <property type="entry name" value="Winged helix-like DNA-binding domain superfamily/Winged helix DNA-binding domain"/>
    <property type="match status" value="1"/>
</dbReference>
<evidence type="ECO:0000259" key="2">
    <source>
        <dbReference type="Pfam" id="PF13280"/>
    </source>
</evidence>
<reference evidence="3 4" key="1">
    <citation type="submission" date="2016-02" db="EMBL/GenBank/DDBJ databases">
        <title>Draft genome sequence of hydrocarbon degrading Staphylococcus saprophyticus Strain CNV2, isolated from crude-oil contaminated soil from Noonmati Oil Refinery, Guwahati, Assam, India.</title>
        <authorList>
            <person name="Mukherjee A."/>
            <person name="Chettri B."/>
            <person name="Langpoklakpam J."/>
            <person name="Singh A.K."/>
            <person name="Chattopadhyay D.J."/>
        </authorList>
    </citation>
    <scope>NUCLEOTIDE SEQUENCE [LARGE SCALE GENOMIC DNA]</scope>
    <source>
        <strain evidence="3 4">CNV2</strain>
    </source>
</reference>
<sequence length="311" mass="37040">MKKAERLNRELIYLSNKHTFHLKDIMEEFNISKRTALRDIAELESMGVGLYVESGRYGGYKIINQNLLTPIYFNKNEILAIFFALDALKLLSCTPFKKSYKQIRDKLYSTIPNNLKSDVQNTLNVIQYYNAYPINQSDILADILSSILNQNTITITYTQFTYKELEVQAYELLYRNGIWFFEAYNITEQKWGIFRCDYIQQMVINNEQEVSLSREKLEELKFMDEQAYQNIFFKCELNYAGVETFMKNHYPNMELKYENDTPFIIGKYSDDELNYMTHYLLTLGENVKIIYPQQLKENYLKQLHAMIERYN</sequence>
<feature type="domain" description="WYL" evidence="2">
    <location>
        <begin position="139"/>
        <end position="202"/>
    </location>
</feature>
<dbReference type="InterPro" id="IPR036390">
    <property type="entry name" value="WH_DNA-bd_sf"/>
</dbReference>
<proteinExistence type="predicted"/>
<dbReference type="EMBL" id="LUGM01000002">
    <property type="protein sequence ID" value="KYH14684.1"/>
    <property type="molecule type" value="Genomic_DNA"/>
</dbReference>
<evidence type="ECO:0000313" key="4">
    <source>
        <dbReference type="Proteomes" id="UP000075418"/>
    </source>
</evidence>
<protein>
    <submittedName>
        <fullName evidence="3">Transcriptional regulator</fullName>
    </submittedName>
</protein>
<dbReference type="InterPro" id="IPR036388">
    <property type="entry name" value="WH-like_DNA-bd_sf"/>
</dbReference>
<gene>
    <name evidence="3" type="ORF">A0131_07835</name>
</gene>
<dbReference type="PANTHER" id="PTHR34580:SF9">
    <property type="entry name" value="SLL5097 PROTEIN"/>
    <property type="match status" value="1"/>
</dbReference>
<dbReference type="Pfam" id="PF08279">
    <property type="entry name" value="HTH_11"/>
    <property type="match status" value="1"/>
</dbReference>
<accession>A0A151A5I1</accession>
<comment type="caution">
    <text evidence="3">The sequence shown here is derived from an EMBL/GenBank/DDBJ whole genome shotgun (WGS) entry which is preliminary data.</text>
</comment>
<evidence type="ECO:0000313" key="3">
    <source>
        <dbReference type="EMBL" id="KYH14684.1"/>
    </source>
</evidence>
<dbReference type="AlphaFoldDB" id="A0A151A5I1"/>
<dbReference type="InterPro" id="IPR013196">
    <property type="entry name" value="HTH_11"/>
</dbReference>
<dbReference type="RefSeq" id="WP_061854851.1">
    <property type="nucleotide sequence ID" value="NZ_LUGM01000002.1"/>
</dbReference>
<dbReference type="Pfam" id="PF13280">
    <property type="entry name" value="WYL"/>
    <property type="match status" value="1"/>
</dbReference>
<dbReference type="PROSITE" id="PS52050">
    <property type="entry name" value="WYL"/>
    <property type="match status" value="1"/>
</dbReference>
<dbReference type="InterPro" id="IPR051534">
    <property type="entry name" value="CBASS_pafABC_assoc_protein"/>
</dbReference>
<feature type="domain" description="Helix-turn-helix type 11" evidence="1">
    <location>
        <begin position="6"/>
        <end position="61"/>
    </location>
</feature>
<dbReference type="SUPFAM" id="SSF46785">
    <property type="entry name" value="Winged helix' DNA-binding domain"/>
    <property type="match status" value="1"/>
</dbReference>
<name>A0A151A5I1_9STAP</name>
<dbReference type="Proteomes" id="UP000075418">
    <property type="component" value="Unassembled WGS sequence"/>
</dbReference>
<organism evidence="3 4">
    <name type="scientific">Staphylococcus kloosii</name>
    <dbReference type="NCBI Taxonomy" id="29384"/>
    <lineage>
        <taxon>Bacteria</taxon>
        <taxon>Bacillati</taxon>
        <taxon>Bacillota</taxon>
        <taxon>Bacilli</taxon>
        <taxon>Bacillales</taxon>
        <taxon>Staphylococcaceae</taxon>
        <taxon>Staphylococcus</taxon>
    </lineage>
</organism>